<feature type="region of interest" description="Disordered" evidence="2">
    <location>
        <begin position="625"/>
        <end position="665"/>
    </location>
</feature>
<feature type="compositionally biased region" description="Basic and acidic residues" evidence="2">
    <location>
        <begin position="486"/>
        <end position="495"/>
    </location>
</feature>
<feature type="compositionally biased region" description="Polar residues" evidence="2">
    <location>
        <begin position="398"/>
        <end position="417"/>
    </location>
</feature>
<feature type="compositionally biased region" description="Polar residues" evidence="2">
    <location>
        <begin position="328"/>
        <end position="337"/>
    </location>
</feature>
<feature type="region of interest" description="Disordered" evidence="2">
    <location>
        <begin position="555"/>
        <end position="575"/>
    </location>
</feature>
<dbReference type="InterPro" id="IPR051492">
    <property type="entry name" value="Dynamin-Rho_GEF"/>
</dbReference>
<feature type="region of interest" description="Disordered" evidence="2">
    <location>
        <begin position="914"/>
        <end position="1030"/>
    </location>
</feature>
<accession>A0A9P4P1A8</accession>
<feature type="compositionally biased region" description="Polar residues" evidence="2">
    <location>
        <begin position="96"/>
        <end position="132"/>
    </location>
</feature>
<comment type="caution">
    <text evidence="4">The sequence shown here is derived from an EMBL/GenBank/DDBJ whole genome shotgun (WGS) entry which is preliminary data.</text>
</comment>
<keyword evidence="5" id="KW-1185">Reference proteome</keyword>
<feature type="compositionally biased region" description="Polar residues" evidence="2">
    <location>
        <begin position="496"/>
        <end position="507"/>
    </location>
</feature>
<evidence type="ECO:0000256" key="1">
    <source>
        <dbReference type="SAM" id="Coils"/>
    </source>
</evidence>
<name>A0A9P4P1A8_9PEZI</name>
<feature type="region of interest" description="Disordered" evidence="2">
    <location>
        <begin position="23"/>
        <end position="220"/>
    </location>
</feature>
<feature type="compositionally biased region" description="Acidic residues" evidence="2">
    <location>
        <begin position="649"/>
        <end position="660"/>
    </location>
</feature>
<feature type="compositionally biased region" description="Polar residues" evidence="2">
    <location>
        <begin position="1008"/>
        <end position="1025"/>
    </location>
</feature>
<reference evidence="4" key="1">
    <citation type="journal article" date="2020" name="Stud. Mycol.">
        <title>101 Dothideomycetes genomes: a test case for predicting lifestyles and emergence of pathogens.</title>
        <authorList>
            <person name="Haridas S."/>
            <person name="Albert R."/>
            <person name="Binder M."/>
            <person name="Bloem J."/>
            <person name="Labutti K."/>
            <person name="Salamov A."/>
            <person name="Andreopoulos B."/>
            <person name="Baker S."/>
            <person name="Barry K."/>
            <person name="Bills G."/>
            <person name="Bluhm B."/>
            <person name="Cannon C."/>
            <person name="Castanera R."/>
            <person name="Culley D."/>
            <person name="Daum C."/>
            <person name="Ezra D."/>
            <person name="Gonzalez J."/>
            <person name="Henrissat B."/>
            <person name="Kuo A."/>
            <person name="Liang C."/>
            <person name="Lipzen A."/>
            <person name="Lutzoni F."/>
            <person name="Magnuson J."/>
            <person name="Mondo S."/>
            <person name="Nolan M."/>
            <person name="Ohm R."/>
            <person name="Pangilinan J."/>
            <person name="Park H.-J."/>
            <person name="Ramirez L."/>
            <person name="Alfaro M."/>
            <person name="Sun H."/>
            <person name="Tritt A."/>
            <person name="Yoshinaga Y."/>
            <person name="Zwiers L.-H."/>
            <person name="Turgeon B."/>
            <person name="Goodwin S."/>
            <person name="Spatafora J."/>
            <person name="Crous P."/>
            <person name="Grigoriev I."/>
        </authorList>
    </citation>
    <scope>NUCLEOTIDE SEQUENCE</scope>
    <source>
        <strain evidence="4">CBS 130266</strain>
    </source>
</reference>
<dbReference type="Pfam" id="PF00621">
    <property type="entry name" value="RhoGEF"/>
    <property type="match status" value="1"/>
</dbReference>
<dbReference type="Proteomes" id="UP000800235">
    <property type="component" value="Unassembled WGS sequence"/>
</dbReference>
<feature type="compositionally biased region" description="Low complexity" evidence="2">
    <location>
        <begin position="27"/>
        <end position="41"/>
    </location>
</feature>
<dbReference type="PROSITE" id="PS50010">
    <property type="entry name" value="DH_2"/>
    <property type="match status" value="1"/>
</dbReference>
<evidence type="ECO:0000256" key="2">
    <source>
        <dbReference type="SAM" id="MobiDB-lite"/>
    </source>
</evidence>
<feature type="compositionally biased region" description="Polar residues" evidence="2">
    <location>
        <begin position="625"/>
        <end position="639"/>
    </location>
</feature>
<feature type="compositionally biased region" description="Low complexity" evidence="2">
    <location>
        <begin position="338"/>
        <end position="349"/>
    </location>
</feature>
<organism evidence="4 5">
    <name type="scientific">Tothia fuscella</name>
    <dbReference type="NCBI Taxonomy" id="1048955"/>
    <lineage>
        <taxon>Eukaryota</taxon>
        <taxon>Fungi</taxon>
        <taxon>Dikarya</taxon>
        <taxon>Ascomycota</taxon>
        <taxon>Pezizomycotina</taxon>
        <taxon>Dothideomycetes</taxon>
        <taxon>Pleosporomycetidae</taxon>
        <taxon>Venturiales</taxon>
        <taxon>Cylindrosympodiaceae</taxon>
        <taxon>Tothia</taxon>
    </lineage>
</organism>
<feature type="region of interest" description="Disordered" evidence="2">
    <location>
        <begin position="790"/>
        <end position="817"/>
    </location>
</feature>
<keyword evidence="1" id="KW-0175">Coiled coil</keyword>
<dbReference type="Gene3D" id="1.20.900.10">
    <property type="entry name" value="Dbl homology (DH) domain"/>
    <property type="match status" value="1"/>
</dbReference>
<feature type="compositionally biased region" description="Polar residues" evidence="2">
    <location>
        <begin position="1123"/>
        <end position="1140"/>
    </location>
</feature>
<dbReference type="InterPro" id="IPR035899">
    <property type="entry name" value="DBL_dom_sf"/>
</dbReference>
<dbReference type="PANTHER" id="PTHR22834:SF20">
    <property type="entry name" value="SH3 DOMAIN-CONTAINING PROTEIN"/>
    <property type="match status" value="1"/>
</dbReference>
<feature type="compositionally biased region" description="Basic and acidic residues" evidence="2">
    <location>
        <begin position="153"/>
        <end position="167"/>
    </location>
</feature>
<feature type="region of interest" description="Disordered" evidence="2">
    <location>
        <begin position="455"/>
        <end position="511"/>
    </location>
</feature>
<feature type="compositionally biased region" description="Polar residues" evidence="2">
    <location>
        <begin position="289"/>
        <end position="306"/>
    </location>
</feature>
<protein>
    <recommendedName>
        <fullName evidence="3">DH domain-containing protein</fullName>
    </recommendedName>
</protein>
<feature type="compositionally biased region" description="Pro residues" evidence="2">
    <location>
        <begin position="928"/>
        <end position="944"/>
    </location>
</feature>
<dbReference type="GO" id="GO:0032955">
    <property type="term" value="P:regulation of division septum assembly"/>
    <property type="evidence" value="ECO:0007669"/>
    <property type="project" value="TreeGrafter"/>
</dbReference>
<dbReference type="InterPro" id="IPR000219">
    <property type="entry name" value="DH_dom"/>
</dbReference>
<feature type="compositionally biased region" description="Polar residues" evidence="2">
    <location>
        <begin position="831"/>
        <end position="852"/>
    </location>
</feature>
<dbReference type="EMBL" id="MU007014">
    <property type="protein sequence ID" value="KAF2435103.1"/>
    <property type="molecule type" value="Genomic_DNA"/>
</dbReference>
<gene>
    <name evidence="4" type="ORF">EJ08DRAFT_389807</name>
</gene>
<feature type="coiled-coil region" evidence="1">
    <location>
        <begin position="1245"/>
        <end position="1282"/>
    </location>
</feature>
<proteinExistence type="predicted"/>
<dbReference type="CDD" id="cd00160">
    <property type="entry name" value="RhoGEF"/>
    <property type="match status" value="1"/>
</dbReference>
<evidence type="ECO:0000313" key="4">
    <source>
        <dbReference type="EMBL" id="KAF2435103.1"/>
    </source>
</evidence>
<feature type="compositionally biased region" description="Low complexity" evidence="2">
    <location>
        <begin position="133"/>
        <end position="149"/>
    </location>
</feature>
<feature type="compositionally biased region" description="Low complexity" evidence="2">
    <location>
        <begin position="887"/>
        <end position="897"/>
    </location>
</feature>
<feature type="domain" description="DH" evidence="3">
    <location>
        <begin position="1041"/>
        <end position="1265"/>
    </location>
</feature>
<dbReference type="SUPFAM" id="SSF48065">
    <property type="entry name" value="DBL homology domain (DH-domain)"/>
    <property type="match status" value="1"/>
</dbReference>
<dbReference type="SMART" id="SM00325">
    <property type="entry name" value="RhoGEF"/>
    <property type="match status" value="1"/>
</dbReference>
<dbReference type="GO" id="GO:0031991">
    <property type="term" value="P:regulation of actomyosin contractile ring contraction"/>
    <property type="evidence" value="ECO:0007669"/>
    <property type="project" value="TreeGrafter"/>
</dbReference>
<feature type="compositionally biased region" description="Polar residues" evidence="2">
    <location>
        <begin position="953"/>
        <end position="969"/>
    </location>
</feature>
<feature type="region of interest" description="Disordered" evidence="2">
    <location>
        <begin position="831"/>
        <end position="901"/>
    </location>
</feature>
<feature type="compositionally biased region" description="Polar residues" evidence="2">
    <location>
        <begin position="189"/>
        <end position="216"/>
    </location>
</feature>
<evidence type="ECO:0000259" key="3">
    <source>
        <dbReference type="PROSITE" id="PS50010"/>
    </source>
</evidence>
<feature type="region of interest" description="Disordered" evidence="2">
    <location>
        <begin position="1121"/>
        <end position="1145"/>
    </location>
</feature>
<evidence type="ECO:0000313" key="5">
    <source>
        <dbReference type="Proteomes" id="UP000800235"/>
    </source>
</evidence>
<dbReference type="PANTHER" id="PTHR22834">
    <property type="entry name" value="NUCLEAR FUSION PROTEIN FUS2"/>
    <property type="match status" value="1"/>
</dbReference>
<dbReference type="GO" id="GO:0005737">
    <property type="term" value="C:cytoplasm"/>
    <property type="evidence" value="ECO:0007669"/>
    <property type="project" value="TreeGrafter"/>
</dbReference>
<dbReference type="GO" id="GO:0005085">
    <property type="term" value="F:guanyl-nucleotide exchange factor activity"/>
    <property type="evidence" value="ECO:0007669"/>
    <property type="project" value="InterPro"/>
</dbReference>
<sequence length="1410" mass="155508">MESDQPYTNYSLELNNSLASGFEYVRSANAQQQQQPSLSSHQNHDNNHNNHQQRHHDDEDPDAFYRSFAESQRISQPDIVSLSDDSMAAPPKRRQPNGSVTKSTPSSSNTPGRLANRSISGPAGSQFSTLNNAKSAPVLASASSSSSKARTGLIKERLRQFDSREANASEGASRYGRSRSPSGSNFSSAQMSGQEQRFAKNGNTASPRSRAGSGTQRRPLFGEVLDTNMVAEGGFGIPRVDEELYSPSLMELPNAVFQRSRSHSELEAALNLDVDPSKTPISNHKRSQSDVTESRSPTLSPSSGRTSPALLSPQSRIPIRSRRASDIAHSTASSRQRSSLTTSVTPSSSRNQTPKTKAPSPQPMTLSSRRYSPPKRLHEHGQHLTAVITSPPPKTSPPLRSTRNRQPVTQATTNASRSKVAERFKPANNETAAQSRPKPSIPGQIDIAARRAKLENNLQGGTPQPKTPRQDLKVIKKKQSGTIRPGGDRREDRGPSTRNSAESQTPSLPRLSLEVAEKQESNMYRQPVLDVDTEFEESPILPRDALETLPSAAYAPPARERAESQSKPDIQPPQTSSLLRHVMDIRQSDPSVVSVAARTQLPDDFLSEFDDGETIQILLGATPQLPQNGWQQDEQQGSSPEAFHTPREDGEDGEGSDVDVFDGRSSIYPDDSVSMVFQKKFIEDYMAKHPPPPVPALPGNVLCNGVQNGECQDHTLDSDARSQINRVLDQYQEGHVTPEMAHGFQRQVEALTPQMPRHGTWESHESTKTYLQLLLDIEDEASPTTPVQLSVNAAPVPQPSRPEPPTRDITDDTSEASGGIAIIYAPTYGRNSSESYDRSQIQHSHTTSNSTIRPAHTNDETGSQPSYLDDLVFRPAPPPKDVNIQGSSSVRSSKQSSEAPKLTDITIFGEGLGLSLHGSASSDNAPKSPRPPVPNHAPPPPPPSPRRRESMASFISLSHNEMPRSSSVQSKKKQELFSPGLPESPAPRGRGRRTEAVDSGYQKGPDSGKQSLDITVDASRSSSTGPAPVTVMDKREKDLNERRNRIKELVDTEHSFHQDMTILMDIYMATSSSVLGDEDRRILFGNLEQVRNFTTDFLDALKVAATSVHTIPRENRWNYKRGSFTTSGSNNTENSASKTDASMEERVTNDRKTVVGQVFCANLAQIEKVYGDWLKGHTAANKRLVELQKLPAVKFWLDECHDSAKDITAAWSLDSLIIKPAQRLLKYPLLLGDLLKTTPDDHPDYAELKQALEQMKAAANRINDLKRRAELVEEAMSKRKESDSKMKVGKLLNRRTEKLKAQVGLSNLADDQEYETVAQKFGGHFFQLQVVMRDVEKYLEDSQLYLDHFGSYVGATLGNIQTDQERHPEKESNWLRFATTLSEVAEVALPEHVGRAFYLPIPVLNMRLSM</sequence>
<feature type="region of interest" description="Disordered" evidence="2">
    <location>
        <begin position="271"/>
        <end position="443"/>
    </location>
</feature>
<dbReference type="OrthoDB" id="10256089at2759"/>
<feature type="compositionally biased region" description="Low complexity" evidence="2">
    <location>
        <begin position="171"/>
        <end position="188"/>
    </location>
</feature>